<evidence type="ECO:0000256" key="1">
    <source>
        <dbReference type="SAM" id="Coils"/>
    </source>
</evidence>
<dbReference type="EMBL" id="CZPZ01000004">
    <property type="protein sequence ID" value="CUS32987.1"/>
    <property type="molecule type" value="Genomic_DNA"/>
</dbReference>
<dbReference type="PROSITE" id="PS51257">
    <property type="entry name" value="PROKAR_LIPOPROTEIN"/>
    <property type="match status" value="1"/>
</dbReference>
<dbReference type="OrthoDB" id="9789290at2"/>
<dbReference type="STRING" id="1742973.COMA2_120008"/>
<dbReference type="AlphaFoldDB" id="A0A0S4LAW7"/>
<evidence type="ECO:0000313" key="3">
    <source>
        <dbReference type="Proteomes" id="UP000198736"/>
    </source>
</evidence>
<evidence type="ECO:0008006" key="4">
    <source>
        <dbReference type="Google" id="ProtNLM"/>
    </source>
</evidence>
<dbReference type="RefSeq" id="WP_090894777.1">
    <property type="nucleotide sequence ID" value="NZ_CZPZ01000004.1"/>
</dbReference>
<dbReference type="Proteomes" id="UP000198736">
    <property type="component" value="Unassembled WGS sequence"/>
</dbReference>
<evidence type="ECO:0000313" key="2">
    <source>
        <dbReference type="EMBL" id="CUS32987.1"/>
    </source>
</evidence>
<keyword evidence="3" id="KW-1185">Reference proteome</keyword>
<feature type="coiled-coil region" evidence="1">
    <location>
        <begin position="51"/>
        <end position="81"/>
    </location>
</feature>
<proteinExistence type="predicted"/>
<sequence length="236" mass="26423">MIRQIVSGLSITLIAISVVGCHSIHSEAVRDLIRMEGTKIDAAQTNIDLFQKETEDRIKFLEKARNELNDAFTSLRAQEAKHQFVLSSYRNVAGKKGEAAYAAAYLVGQMYVADYQGLEKAVWEQFEEDFCNLRDTANALNDSWKRAAAIHAQLKRHAEKSGLASVDPEFVAALVEQAPGRSARIMETLNHSRTVNDALEEVTGSRMVRMRSLERAHTFTADLVDLLDRLKKDDGQ</sequence>
<gene>
    <name evidence="2" type="ORF">COMA2_120008</name>
</gene>
<reference evidence="3" key="1">
    <citation type="submission" date="2015-10" db="EMBL/GenBank/DDBJ databases">
        <authorList>
            <person name="Luecker S."/>
            <person name="Luecker S."/>
        </authorList>
    </citation>
    <scope>NUCLEOTIDE SEQUENCE [LARGE SCALE GENOMIC DNA]</scope>
</reference>
<accession>A0A0S4LAW7</accession>
<protein>
    <recommendedName>
        <fullName evidence="4">Lipoprotein</fullName>
    </recommendedName>
</protein>
<name>A0A0S4LAW7_9BACT</name>
<keyword evidence="1" id="KW-0175">Coiled coil</keyword>
<organism evidence="2 3">
    <name type="scientific">Candidatus Nitrospira nitrificans</name>
    <dbReference type="NCBI Taxonomy" id="1742973"/>
    <lineage>
        <taxon>Bacteria</taxon>
        <taxon>Pseudomonadati</taxon>
        <taxon>Nitrospirota</taxon>
        <taxon>Nitrospiria</taxon>
        <taxon>Nitrospirales</taxon>
        <taxon>Nitrospiraceae</taxon>
        <taxon>Nitrospira</taxon>
    </lineage>
</organism>